<gene>
    <name evidence="1" type="ORF">CAPSK01_003818</name>
</gene>
<dbReference type="Proteomes" id="UP000019812">
    <property type="component" value="Unassembled WGS sequence"/>
</dbReference>
<dbReference type="EMBL" id="JDSS02000037">
    <property type="protein sequence ID" value="KFB66879.1"/>
    <property type="molecule type" value="Genomic_DNA"/>
</dbReference>
<sequence length="63" mass="6783">MPGSTAVGIDDDLAAGQTTVAVRAADHEAAGRVDQITGLAGQQFRRQHRFDDFLDHGFRDLGM</sequence>
<accession>A0A084XWN5</accession>
<reference evidence="1 2" key="1">
    <citation type="submission" date="2014-07" db="EMBL/GenBank/DDBJ databases">
        <title>Expanding our view of genomic diversity in Candidatus Accumulibacter clades.</title>
        <authorList>
            <person name="Skennerton C.T."/>
            <person name="Barr J.J."/>
            <person name="Slater F.R."/>
            <person name="Bond P.L."/>
            <person name="Tyson G.W."/>
        </authorList>
    </citation>
    <scope>NUCLEOTIDE SEQUENCE [LARGE SCALE GENOMIC DNA]</scope>
    <source>
        <strain evidence="2">SK-01</strain>
    </source>
</reference>
<dbReference type="AlphaFoldDB" id="A0A084XWN5"/>
<evidence type="ECO:0000313" key="2">
    <source>
        <dbReference type="Proteomes" id="UP000019812"/>
    </source>
</evidence>
<evidence type="ECO:0000313" key="1">
    <source>
        <dbReference type="EMBL" id="KFB66879.1"/>
    </source>
</evidence>
<comment type="caution">
    <text evidence="1">The sequence shown here is derived from an EMBL/GenBank/DDBJ whole genome shotgun (WGS) entry which is preliminary data.</text>
</comment>
<proteinExistence type="predicted"/>
<organism evidence="1 2">
    <name type="scientific">Candidatus Accumulibacter vicinus</name>
    <dbReference type="NCBI Taxonomy" id="2954382"/>
    <lineage>
        <taxon>Bacteria</taxon>
        <taxon>Pseudomonadati</taxon>
        <taxon>Pseudomonadota</taxon>
        <taxon>Betaproteobacteria</taxon>
        <taxon>Candidatus Accumulibacter</taxon>
    </lineage>
</organism>
<protein>
    <submittedName>
        <fullName evidence="1">Uncharacterized protein</fullName>
    </submittedName>
</protein>
<name>A0A084XWN5_9PROT</name>